<dbReference type="GO" id="GO:0055085">
    <property type="term" value="P:transmembrane transport"/>
    <property type="evidence" value="ECO:0007669"/>
    <property type="project" value="InterPro"/>
</dbReference>
<dbReference type="Pfam" id="PF19300">
    <property type="entry name" value="BPD_transp_1_N"/>
    <property type="match status" value="1"/>
</dbReference>
<dbReference type="PANTHER" id="PTHR43163">
    <property type="entry name" value="DIPEPTIDE TRANSPORT SYSTEM PERMEASE PROTEIN DPPB-RELATED"/>
    <property type="match status" value="1"/>
</dbReference>
<feature type="transmembrane region" description="Helical" evidence="7">
    <location>
        <begin position="134"/>
        <end position="158"/>
    </location>
</feature>
<evidence type="ECO:0000256" key="4">
    <source>
        <dbReference type="ARBA" id="ARBA00022692"/>
    </source>
</evidence>
<dbReference type="InterPro" id="IPR000515">
    <property type="entry name" value="MetI-like"/>
</dbReference>
<keyword evidence="5 7" id="KW-1133">Transmembrane helix</keyword>
<sequence length="318" mass="33939">MWRLIATRLAAFVPTVLATSLVLFVTVNVVPGSAAKAALGIDATAQAIARFEHEQGLDRPLHVQYLDWLGKAVRGDFGTSFQNHLPVGPELVSRLPVTLELAILAFLIANAIAVPLGALAAYHHQQRLDSVISVFATVLGAVPSFWLATVLILILALTVKVLPAGGYVPFAENPAKNVSLFIMPALSLGLVSSALLLRIMRAKMIEVLSSDYIHTALAKGAAPNVVIWRHALRNALITFLTVGAVEFGWLFGGVVIIEDIFLLPGVGQLVLVGIINRDYPVLLASALTVTVVVLAANMVVDLVAAILDPRQVHVRSRA</sequence>
<reference evidence="9 10" key="1">
    <citation type="journal article" date="2019" name="Nat. Microbiol.">
        <title>Mediterranean grassland soil C-N compound turnover is dependent on rainfall and depth, and is mediated by genomically divergent microorganisms.</title>
        <authorList>
            <person name="Diamond S."/>
            <person name="Andeer P.F."/>
            <person name="Li Z."/>
            <person name="Crits-Christoph A."/>
            <person name="Burstein D."/>
            <person name="Anantharaman K."/>
            <person name="Lane K.R."/>
            <person name="Thomas B.C."/>
            <person name="Pan C."/>
            <person name="Northen T.R."/>
            <person name="Banfield J.F."/>
        </authorList>
    </citation>
    <scope>NUCLEOTIDE SEQUENCE [LARGE SCALE GENOMIC DNA]</scope>
    <source>
        <strain evidence="9">NP_2</strain>
    </source>
</reference>
<keyword evidence="6 7" id="KW-0472">Membrane</keyword>
<evidence type="ECO:0000256" key="5">
    <source>
        <dbReference type="ARBA" id="ARBA00022989"/>
    </source>
</evidence>
<evidence type="ECO:0000259" key="8">
    <source>
        <dbReference type="PROSITE" id="PS50928"/>
    </source>
</evidence>
<dbReference type="Gene3D" id="1.10.3720.10">
    <property type="entry name" value="MetI-like"/>
    <property type="match status" value="1"/>
</dbReference>
<dbReference type="InterPro" id="IPR045621">
    <property type="entry name" value="BPD_transp_1_N"/>
</dbReference>
<dbReference type="GO" id="GO:0005886">
    <property type="term" value="C:plasma membrane"/>
    <property type="evidence" value="ECO:0007669"/>
    <property type="project" value="UniProtKB-SubCell"/>
</dbReference>
<evidence type="ECO:0000256" key="1">
    <source>
        <dbReference type="ARBA" id="ARBA00004651"/>
    </source>
</evidence>
<feature type="transmembrane region" description="Helical" evidence="7">
    <location>
        <begin position="236"/>
        <end position="261"/>
    </location>
</feature>
<evidence type="ECO:0000313" key="10">
    <source>
        <dbReference type="Proteomes" id="UP000318661"/>
    </source>
</evidence>
<organism evidence="9 10">
    <name type="scientific">Candidatus Segetimicrobium genomatis</name>
    <dbReference type="NCBI Taxonomy" id="2569760"/>
    <lineage>
        <taxon>Bacteria</taxon>
        <taxon>Bacillati</taxon>
        <taxon>Candidatus Sysuimicrobiota</taxon>
        <taxon>Candidatus Sysuimicrobiia</taxon>
        <taxon>Candidatus Sysuimicrobiales</taxon>
        <taxon>Candidatus Segetimicrobiaceae</taxon>
        <taxon>Candidatus Segetimicrobium</taxon>
    </lineage>
</organism>
<keyword evidence="3" id="KW-1003">Cell membrane</keyword>
<dbReference type="EMBL" id="VBAJ01000273">
    <property type="protein sequence ID" value="TMJ04023.1"/>
    <property type="molecule type" value="Genomic_DNA"/>
</dbReference>
<dbReference type="InterPro" id="IPR035906">
    <property type="entry name" value="MetI-like_sf"/>
</dbReference>
<dbReference type="Pfam" id="PF00528">
    <property type="entry name" value="BPD_transp_1"/>
    <property type="match status" value="1"/>
</dbReference>
<dbReference type="PANTHER" id="PTHR43163:SF6">
    <property type="entry name" value="DIPEPTIDE TRANSPORT SYSTEM PERMEASE PROTEIN DPPB-RELATED"/>
    <property type="match status" value="1"/>
</dbReference>
<evidence type="ECO:0000256" key="6">
    <source>
        <dbReference type="ARBA" id="ARBA00023136"/>
    </source>
</evidence>
<dbReference type="Proteomes" id="UP000318661">
    <property type="component" value="Unassembled WGS sequence"/>
</dbReference>
<dbReference type="SUPFAM" id="SSF161098">
    <property type="entry name" value="MetI-like"/>
    <property type="match status" value="1"/>
</dbReference>
<protein>
    <submittedName>
        <fullName evidence="9">ABC transporter permease</fullName>
    </submittedName>
</protein>
<feature type="transmembrane region" description="Helical" evidence="7">
    <location>
        <begin position="178"/>
        <end position="197"/>
    </location>
</feature>
<dbReference type="AlphaFoldDB" id="A0A537L7Q9"/>
<dbReference type="CDD" id="cd06261">
    <property type="entry name" value="TM_PBP2"/>
    <property type="match status" value="1"/>
</dbReference>
<comment type="similarity">
    <text evidence="7">Belongs to the binding-protein-dependent transport system permease family.</text>
</comment>
<feature type="domain" description="ABC transmembrane type-1" evidence="8">
    <location>
        <begin position="95"/>
        <end position="300"/>
    </location>
</feature>
<name>A0A537L7Q9_9BACT</name>
<dbReference type="PROSITE" id="PS50928">
    <property type="entry name" value="ABC_TM1"/>
    <property type="match status" value="1"/>
</dbReference>
<keyword evidence="2 7" id="KW-0813">Transport</keyword>
<gene>
    <name evidence="9" type="ORF">E6G99_10900</name>
</gene>
<evidence type="ECO:0000256" key="2">
    <source>
        <dbReference type="ARBA" id="ARBA00022448"/>
    </source>
</evidence>
<evidence type="ECO:0000256" key="7">
    <source>
        <dbReference type="RuleBase" id="RU363032"/>
    </source>
</evidence>
<feature type="transmembrane region" description="Helical" evidence="7">
    <location>
        <begin position="281"/>
        <end position="307"/>
    </location>
</feature>
<accession>A0A537L7Q9</accession>
<feature type="transmembrane region" description="Helical" evidence="7">
    <location>
        <begin position="101"/>
        <end position="122"/>
    </location>
</feature>
<comment type="subcellular location">
    <subcellularLocation>
        <location evidence="1 7">Cell membrane</location>
        <topology evidence="1 7">Multi-pass membrane protein</topology>
    </subcellularLocation>
</comment>
<evidence type="ECO:0000256" key="3">
    <source>
        <dbReference type="ARBA" id="ARBA00022475"/>
    </source>
</evidence>
<proteinExistence type="inferred from homology"/>
<keyword evidence="4 7" id="KW-0812">Transmembrane</keyword>
<comment type="caution">
    <text evidence="9">The sequence shown here is derived from an EMBL/GenBank/DDBJ whole genome shotgun (WGS) entry which is preliminary data.</text>
</comment>
<evidence type="ECO:0000313" key="9">
    <source>
        <dbReference type="EMBL" id="TMJ04023.1"/>
    </source>
</evidence>